<dbReference type="InterPro" id="IPR000772">
    <property type="entry name" value="Ricin_B_lectin"/>
</dbReference>
<dbReference type="EMBL" id="BOPC01000024">
    <property type="protein sequence ID" value="GIJ26784.1"/>
    <property type="molecule type" value="Genomic_DNA"/>
</dbReference>
<dbReference type="RefSeq" id="WP_204034372.1">
    <property type="nucleotide sequence ID" value="NZ_BOPC01000024.1"/>
</dbReference>
<dbReference type="PROSITE" id="PS50231">
    <property type="entry name" value="RICIN_B_LECTIN"/>
    <property type="match status" value="1"/>
</dbReference>
<organism evidence="3 4">
    <name type="scientific">Micromonospora qiuiae</name>
    <dbReference type="NCBI Taxonomy" id="502268"/>
    <lineage>
        <taxon>Bacteria</taxon>
        <taxon>Bacillati</taxon>
        <taxon>Actinomycetota</taxon>
        <taxon>Actinomycetes</taxon>
        <taxon>Micromonosporales</taxon>
        <taxon>Micromonosporaceae</taxon>
        <taxon>Micromonospora</taxon>
    </lineage>
</organism>
<keyword evidence="1" id="KW-0732">Signal</keyword>
<dbReference type="InterPro" id="IPR012334">
    <property type="entry name" value="Pectin_lyas_fold"/>
</dbReference>
<dbReference type="PROSITE" id="PS51318">
    <property type="entry name" value="TAT"/>
    <property type="match status" value="1"/>
</dbReference>
<dbReference type="SMART" id="SM00458">
    <property type="entry name" value="RICIN"/>
    <property type="match status" value="1"/>
</dbReference>
<feature type="domain" description="Ricin B lectin" evidence="2">
    <location>
        <begin position="671"/>
        <end position="799"/>
    </location>
</feature>
<dbReference type="Gene3D" id="2.160.20.10">
    <property type="entry name" value="Single-stranded right-handed beta-helix, Pectin lyase-like"/>
    <property type="match status" value="2"/>
</dbReference>
<comment type="caution">
    <text evidence="3">The sequence shown here is derived from an EMBL/GenBank/DDBJ whole genome shotgun (WGS) entry which is preliminary data.</text>
</comment>
<dbReference type="SMART" id="SM00710">
    <property type="entry name" value="PbH1"/>
    <property type="match status" value="7"/>
</dbReference>
<dbReference type="InterPro" id="IPR035992">
    <property type="entry name" value="Ricin_B-like_lectins"/>
</dbReference>
<evidence type="ECO:0000313" key="3">
    <source>
        <dbReference type="EMBL" id="GIJ26784.1"/>
    </source>
</evidence>
<dbReference type="CDD" id="cd23418">
    <property type="entry name" value="beta-trefoil_Ricin_XLN-like"/>
    <property type="match status" value="1"/>
</dbReference>
<dbReference type="InterPro" id="IPR006311">
    <property type="entry name" value="TAT_signal"/>
</dbReference>
<evidence type="ECO:0000313" key="4">
    <source>
        <dbReference type="Proteomes" id="UP000653076"/>
    </source>
</evidence>
<dbReference type="SUPFAM" id="SSF51126">
    <property type="entry name" value="Pectin lyase-like"/>
    <property type="match status" value="1"/>
</dbReference>
<dbReference type="SUPFAM" id="SSF50370">
    <property type="entry name" value="Ricin B-like lectins"/>
    <property type="match status" value="1"/>
</dbReference>
<dbReference type="Proteomes" id="UP000653076">
    <property type="component" value="Unassembled WGS sequence"/>
</dbReference>
<feature type="signal peptide" evidence="1">
    <location>
        <begin position="1"/>
        <end position="40"/>
    </location>
</feature>
<evidence type="ECO:0000259" key="2">
    <source>
        <dbReference type="SMART" id="SM00458"/>
    </source>
</evidence>
<dbReference type="Gene3D" id="2.80.10.50">
    <property type="match status" value="1"/>
</dbReference>
<dbReference type="Pfam" id="PF00652">
    <property type="entry name" value="Ricin_B_lectin"/>
    <property type="match status" value="1"/>
</dbReference>
<gene>
    <name evidence="3" type="ORF">Vqi01_19460</name>
</gene>
<feature type="chain" id="PRO_5046537031" description="Ricin B lectin domain-containing protein" evidence="1">
    <location>
        <begin position="41"/>
        <end position="801"/>
    </location>
</feature>
<proteinExistence type="predicted"/>
<dbReference type="PANTHER" id="PTHR36453:SF1">
    <property type="entry name" value="RIGHT HANDED BETA HELIX DOMAIN-CONTAINING PROTEIN"/>
    <property type="match status" value="1"/>
</dbReference>
<protein>
    <recommendedName>
        <fullName evidence="2">Ricin B lectin domain-containing protein</fullName>
    </recommendedName>
</protein>
<sequence>MSVPSPLTSTRPVLAAATAVALAAVATAAAVATSAAPALAATTTLYASPSGSGSSCSAAQPCSLTAAQSAVRGLNSSMSGDIVVQLADGVYRLSSPLRLTAADSGTNGYRVVWQAAPSARPVISGARAVTGWSLVDAGRNIWRANVGAGLDSRQLYVDGALATRARTQVNRADFTADSTGMRFTNSALSYLNNLANQSRIQMESVNSFTDRYVSVQSISGNQIRMQQPGWSNNNFGYDTFTSPHRAGPLYLTNAYEFLDAPGEWYLDPGSGALSYIPLPGQNMNNVRVELPTLESLVNLGGTYAAPAHHITFTGITFTGTSWRGASSNQGYVDQQTGAYIYGNWNWPSFTSCHNGCPQFEATRPNWQQMPAAVQISAADNITFSDSQFVNLGQTAIGIGNDANAHASGVGLGASNITITRSEIARNSAGGIVVGGVRADAHHPSDQRMVNRDITISNNRLHDLGIEYRGIVSVLTTYVTNATVSYNEVYNMPYTGMSIGYGWGSNDAGGSNHYADRGLYNYQPRYSTATTASNNRLIGNYVHDVMQQMNDGGCIYTLSANPGALISDNYCLRTNGHFGLYFDEGSRYYTARNNVFSSTGTWATANYWFAENMGNFTVTNNWSTNGSTNVTNGDRGNVVSGNVTVTNGNWPAGAQAVMTAAGPQGGTTPPPPQGVRIVGAQSGRCLEIGGSSTTNGTQAQLWDCHGGTNQRWTYTGSKQLMVYGNKCLDASGQGTANGTLAIIWDCNGQTNQQWNVNANGTITGVHSGLCLDASGYGTANGTKVHLWACHGGTNQQWSLTSG</sequence>
<evidence type="ECO:0000256" key="1">
    <source>
        <dbReference type="SAM" id="SignalP"/>
    </source>
</evidence>
<accession>A0ABQ4J9G5</accession>
<dbReference type="InterPro" id="IPR006626">
    <property type="entry name" value="PbH1"/>
</dbReference>
<name>A0ABQ4J9G5_9ACTN</name>
<keyword evidence="4" id="KW-1185">Reference proteome</keyword>
<reference evidence="3 4" key="1">
    <citation type="submission" date="2021-01" db="EMBL/GenBank/DDBJ databases">
        <title>Whole genome shotgun sequence of Verrucosispora qiuiae NBRC 106684.</title>
        <authorList>
            <person name="Komaki H."/>
            <person name="Tamura T."/>
        </authorList>
    </citation>
    <scope>NUCLEOTIDE SEQUENCE [LARGE SCALE GENOMIC DNA]</scope>
    <source>
        <strain evidence="3 4">NBRC 106684</strain>
    </source>
</reference>
<dbReference type="InterPro" id="IPR011050">
    <property type="entry name" value="Pectin_lyase_fold/virulence"/>
</dbReference>
<dbReference type="PANTHER" id="PTHR36453">
    <property type="entry name" value="SECRETED PROTEIN-RELATED"/>
    <property type="match status" value="1"/>
</dbReference>